<evidence type="ECO:0008006" key="3">
    <source>
        <dbReference type="Google" id="ProtNLM"/>
    </source>
</evidence>
<keyword evidence="2" id="KW-1185">Reference proteome</keyword>
<dbReference type="eggNOG" id="COG3198">
    <property type="taxonomic scope" value="Bacteria"/>
</dbReference>
<dbReference type="STRING" id="1150600.ADIARSV_1640"/>
<dbReference type="AlphaFoldDB" id="R9GTK1"/>
<gene>
    <name evidence="1" type="ORF">ADIARSV_1640</name>
</gene>
<comment type="caution">
    <text evidence="1">The sequence shown here is derived from an EMBL/GenBank/DDBJ whole genome shotgun (WGS) entry which is preliminary data.</text>
</comment>
<proteinExistence type="predicted"/>
<name>R9GTK1_9SPHI</name>
<dbReference type="InterPro" id="IPR008620">
    <property type="entry name" value="FixH"/>
</dbReference>
<organism evidence="1 2">
    <name type="scientific">Arcticibacter svalbardensis MN12-7</name>
    <dbReference type="NCBI Taxonomy" id="1150600"/>
    <lineage>
        <taxon>Bacteria</taxon>
        <taxon>Pseudomonadati</taxon>
        <taxon>Bacteroidota</taxon>
        <taxon>Sphingobacteriia</taxon>
        <taxon>Sphingobacteriales</taxon>
        <taxon>Sphingobacteriaceae</taxon>
        <taxon>Arcticibacter</taxon>
    </lineage>
</organism>
<dbReference type="OrthoDB" id="1493774at2"/>
<reference evidence="1 2" key="1">
    <citation type="journal article" date="2013" name="Genome Announc.">
        <title>Draft Genome Sequence of Arcticibacter svalbardensis Strain MN12-7T, a Member of the Family Sphingobacteriaceae Isolated from an Arctic Soil Sample.</title>
        <authorList>
            <person name="Shivaji S."/>
            <person name="Ara S."/>
            <person name="Prasad S."/>
            <person name="Manasa B.P."/>
            <person name="Begum Z."/>
            <person name="Singh A."/>
            <person name="Kumar Pinnaka A."/>
        </authorList>
    </citation>
    <scope>NUCLEOTIDE SEQUENCE [LARGE SCALE GENOMIC DNA]</scope>
    <source>
        <strain evidence="1 2">MN12-7</strain>
    </source>
</reference>
<dbReference type="RefSeq" id="WP_016194876.1">
    <property type="nucleotide sequence ID" value="NZ_AQPN01000063.1"/>
</dbReference>
<dbReference type="Proteomes" id="UP000014174">
    <property type="component" value="Unassembled WGS sequence"/>
</dbReference>
<evidence type="ECO:0000313" key="2">
    <source>
        <dbReference type="Proteomes" id="UP000014174"/>
    </source>
</evidence>
<accession>R9GTK1</accession>
<dbReference type="EMBL" id="AQPN01000063">
    <property type="protein sequence ID" value="EOR95152.1"/>
    <property type="molecule type" value="Genomic_DNA"/>
</dbReference>
<sequence length="142" mass="16226">MNWGTKLVIALGLFISFIVVLSAKMIFSDKDDLVESDYYEKGLSYDLDYNRAKNVVIYHAEPTITLGINKSIEIQFKKQATGTIKFLHASNKKLDRLYQVNSDAAGNAELSLKDLSNGYWHAILEWKSDTTSYLFKKKLHIQ</sequence>
<protein>
    <recommendedName>
        <fullName evidence="3">Nitrogen fixation protein FixH</fullName>
    </recommendedName>
</protein>
<dbReference type="Pfam" id="PF05751">
    <property type="entry name" value="FixH"/>
    <property type="match status" value="1"/>
</dbReference>
<evidence type="ECO:0000313" key="1">
    <source>
        <dbReference type="EMBL" id="EOR95152.1"/>
    </source>
</evidence>